<evidence type="ECO:0000313" key="6">
    <source>
        <dbReference type="Proteomes" id="UP000003340"/>
    </source>
</evidence>
<dbReference type="InterPro" id="IPR000524">
    <property type="entry name" value="Tscrpt_reg_HTH_GntR"/>
</dbReference>
<organism evidence="5 6">
    <name type="scientific">[Clostridium] methylpentosum DSM 5476</name>
    <dbReference type="NCBI Taxonomy" id="537013"/>
    <lineage>
        <taxon>Bacteria</taxon>
        <taxon>Bacillati</taxon>
        <taxon>Bacillota</taxon>
        <taxon>Clostridia</taxon>
        <taxon>Eubacteriales</taxon>
        <taxon>Oscillospiraceae</taxon>
        <taxon>Oscillospiraceae incertae sedis</taxon>
    </lineage>
</organism>
<dbReference type="CDD" id="cd07377">
    <property type="entry name" value="WHTH_GntR"/>
    <property type="match status" value="1"/>
</dbReference>
<dbReference type="EMBL" id="ACEC01000021">
    <property type="protein sequence ID" value="EEG31807.1"/>
    <property type="molecule type" value="Genomic_DNA"/>
</dbReference>
<dbReference type="InterPro" id="IPR036390">
    <property type="entry name" value="WH_DNA-bd_sf"/>
</dbReference>
<keyword evidence="1" id="KW-0805">Transcription regulation</keyword>
<dbReference type="HOGENOM" id="CLU_017584_9_1_9"/>
<dbReference type="GO" id="GO:0003700">
    <property type="term" value="F:DNA-binding transcription factor activity"/>
    <property type="evidence" value="ECO:0007669"/>
    <property type="project" value="InterPro"/>
</dbReference>
<gene>
    <name evidence="5" type="ORF">CLOSTMETH_00541</name>
</gene>
<dbReference type="PANTHER" id="PTHR43537:SF5">
    <property type="entry name" value="UXU OPERON TRANSCRIPTIONAL REGULATOR"/>
    <property type="match status" value="1"/>
</dbReference>
<dbReference type="InterPro" id="IPR011711">
    <property type="entry name" value="GntR_C"/>
</dbReference>
<dbReference type="PRINTS" id="PR00035">
    <property type="entry name" value="HTHGNTR"/>
</dbReference>
<dbReference type="Proteomes" id="UP000003340">
    <property type="component" value="Unassembled WGS sequence"/>
</dbReference>
<dbReference type="eggNOG" id="COG2186">
    <property type="taxonomic scope" value="Bacteria"/>
</dbReference>
<dbReference type="SUPFAM" id="SSF48008">
    <property type="entry name" value="GntR ligand-binding domain-like"/>
    <property type="match status" value="1"/>
</dbReference>
<dbReference type="SMART" id="SM00895">
    <property type="entry name" value="FCD"/>
    <property type="match status" value="1"/>
</dbReference>
<dbReference type="Pfam" id="PF07729">
    <property type="entry name" value="FCD"/>
    <property type="match status" value="1"/>
</dbReference>
<dbReference type="InterPro" id="IPR008920">
    <property type="entry name" value="TF_FadR/GntR_C"/>
</dbReference>
<feature type="domain" description="HTH gntR-type" evidence="4">
    <location>
        <begin position="6"/>
        <end position="75"/>
    </location>
</feature>
<evidence type="ECO:0000256" key="3">
    <source>
        <dbReference type="ARBA" id="ARBA00023163"/>
    </source>
</evidence>
<dbReference type="Pfam" id="PF00392">
    <property type="entry name" value="GntR"/>
    <property type="match status" value="1"/>
</dbReference>
<evidence type="ECO:0000256" key="2">
    <source>
        <dbReference type="ARBA" id="ARBA00023125"/>
    </source>
</evidence>
<dbReference type="PROSITE" id="PS50949">
    <property type="entry name" value="HTH_GNTR"/>
    <property type="match status" value="1"/>
</dbReference>
<proteinExistence type="predicted"/>
<accession>C0E9P1</accession>
<dbReference type="SUPFAM" id="SSF46785">
    <property type="entry name" value="Winged helix' DNA-binding domain"/>
    <property type="match status" value="1"/>
</dbReference>
<keyword evidence="3" id="KW-0804">Transcription</keyword>
<reference evidence="5 6" key="1">
    <citation type="submission" date="2009-01" db="EMBL/GenBank/DDBJ databases">
        <authorList>
            <person name="Fulton L."/>
            <person name="Clifton S."/>
            <person name="Fulton B."/>
            <person name="Xu J."/>
            <person name="Minx P."/>
            <person name="Pepin K.H."/>
            <person name="Johnson M."/>
            <person name="Bhonagiri V."/>
            <person name="Nash W.E."/>
            <person name="Mardis E.R."/>
            <person name="Wilson R.K."/>
        </authorList>
    </citation>
    <scope>NUCLEOTIDE SEQUENCE [LARGE SCALE GENOMIC DNA]</scope>
    <source>
        <strain evidence="5 6">DSM 5476</strain>
    </source>
</reference>
<dbReference type="AlphaFoldDB" id="C0E9P1"/>
<name>C0E9P1_9FIRM</name>
<evidence type="ECO:0000259" key="4">
    <source>
        <dbReference type="PROSITE" id="PS50949"/>
    </source>
</evidence>
<evidence type="ECO:0000256" key="1">
    <source>
        <dbReference type="ARBA" id="ARBA00023015"/>
    </source>
</evidence>
<dbReference type="Gene3D" id="1.20.120.530">
    <property type="entry name" value="GntR ligand-binding domain-like"/>
    <property type="match status" value="1"/>
</dbReference>
<keyword evidence="2" id="KW-0238">DNA-binding</keyword>
<dbReference type="PANTHER" id="PTHR43537">
    <property type="entry name" value="TRANSCRIPTIONAL REGULATOR, GNTR FAMILY"/>
    <property type="match status" value="1"/>
</dbReference>
<sequence length="228" mass="26081">METPTHNLAQQVAEQILSMITIDKTLKPGDKLPNELDFSASLGVSRTTLREAIRILASHNVLEIRRGRGTFVVERANHEHPIRFDDLETLQPDIRALYEMRLMVEPQTAYYAAKRATPQEIKRILRYGKLEEEQIKNGEDRTLTEQAFHKAINQAAHNEFVERLMPVIYKAIDSGVRLSERSGAVVEDTLNDHRMIMEFIANRDPLGAKTAMELHIIHAMRGFGIQEE</sequence>
<dbReference type="Gene3D" id="1.10.10.10">
    <property type="entry name" value="Winged helix-like DNA-binding domain superfamily/Winged helix DNA-binding domain"/>
    <property type="match status" value="1"/>
</dbReference>
<dbReference type="InterPro" id="IPR036388">
    <property type="entry name" value="WH-like_DNA-bd_sf"/>
</dbReference>
<keyword evidence="6" id="KW-1185">Reference proteome</keyword>
<reference evidence="5 6" key="2">
    <citation type="submission" date="2009-02" db="EMBL/GenBank/DDBJ databases">
        <title>Draft genome sequence of Clostridium methylpentosum (DSM 5476).</title>
        <authorList>
            <person name="Sudarsanam P."/>
            <person name="Ley R."/>
            <person name="Guruge J."/>
            <person name="Turnbaugh P.J."/>
            <person name="Mahowald M."/>
            <person name="Liep D."/>
            <person name="Gordon J."/>
        </authorList>
    </citation>
    <scope>NUCLEOTIDE SEQUENCE [LARGE SCALE GENOMIC DNA]</scope>
    <source>
        <strain evidence="5 6">DSM 5476</strain>
    </source>
</reference>
<dbReference type="SMART" id="SM00345">
    <property type="entry name" value="HTH_GNTR"/>
    <property type="match status" value="1"/>
</dbReference>
<dbReference type="STRING" id="537013.CLOSTMETH_00541"/>
<evidence type="ECO:0000313" key="5">
    <source>
        <dbReference type="EMBL" id="EEG31807.1"/>
    </source>
</evidence>
<dbReference type="GO" id="GO:0003677">
    <property type="term" value="F:DNA binding"/>
    <property type="evidence" value="ECO:0007669"/>
    <property type="project" value="UniProtKB-KW"/>
</dbReference>
<comment type="caution">
    <text evidence="5">The sequence shown here is derived from an EMBL/GenBank/DDBJ whole genome shotgun (WGS) entry which is preliminary data.</text>
</comment>
<protein>
    <submittedName>
        <fullName evidence="5">FCD domain protein</fullName>
    </submittedName>
</protein>